<reference evidence="1" key="2">
    <citation type="submission" date="2020-09" db="EMBL/GenBank/DDBJ databases">
        <authorList>
            <person name="Sun Q."/>
            <person name="Zhou Y."/>
        </authorList>
    </citation>
    <scope>NUCLEOTIDE SEQUENCE</scope>
    <source>
        <strain evidence="1">CGMCC 1.12506</strain>
    </source>
</reference>
<keyword evidence="2" id="KW-1185">Reference proteome</keyword>
<evidence type="ECO:0000313" key="2">
    <source>
        <dbReference type="Proteomes" id="UP000625735"/>
    </source>
</evidence>
<name>A0A917DDA7_9FLAO</name>
<organism evidence="1 2">
    <name type="scientific">Flavobacterium orientale</name>
    <dbReference type="NCBI Taxonomy" id="1756020"/>
    <lineage>
        <taxon>Bacteria</taxon>
        <taxon>Pseudomonadati</taxon>
        <taxon>Bacteroidota</taxon>
        <taxon>Flavobacteriia</taxon>
        <taxon>Flavobacteriales</taxon>
        <taxon>Flavobacteriaceae</taxon>
        <taxon>Flavobacterium</taxon>
    </lineage>
</organism>
<dbReference type="EMBL" id="BMFG01000006">
    <property type="protein sequence ID" value="GGD27284.1"/>
    <property type="molecule type" value="Genomic_DNA"/>
</dbReference>
<evidence type="ECO:0000313" key="1">
    <source>
        <dbReference type="EMBL" id="GGD27284.1"/>
    </source>
</evidence>
<accession>A0A917DDA7</accession>
<comment type="caution">
    <text evidence="1">The sequence shown here is derived from an EMBL/GenBank/DDBJ whole genome shotgun (WGS) entry which is preliminary data.</text>
</comment>
<proteinExistence type="predicted"/>
<dbReference type="Proteomes" id="UP000625735">
    <property type="component" value="Unassembled WGS sequence"/>
</dbReference>
<protein>
    <submittedName>
        <fullName evidence="1">Uncharacterized protein</fullName>
    </submittedName>
</protein>
<sequence>MKKYEEILGLKIVEVTQKLYTDFPEIYEHLSETPLPFWDAKTKYTKESYFNYLETIIAILNQSKQTEKVIEV</sequence>
<reference evidence="1" key="1">
    <citation type="journal article" date="2014" name="Int. J. Syst. Evol. Microbiol.">
        <title>Complete genome sequence of Corynebacterium casei LMG S-19264T (=DSM 44701T), isolated from a smear-ripened cheese.</title>
        <authorList>
            <consortium name="US DOE Joint Genome Institute (JGI-PGF)"/>
            <person name="Walter F."/>
            <person name="Albersmeier A."/>
            <person name="Kalinowski J."/>
            <person name="Ruckert C."/>
        </authorList>
    </citation>
    <scope>NUCLEOTIDE SEQUENCE</scope>
    <source>
        <strain evidence="1">CGMCC 1.12506</strain>
    </source>
</reference>
<dbReference type="AlphaFoldDB" id="A0A917DDA7"/>
<gene>
    <name evidence="1" type="ORF">GCM10011343_16930</name>
</gene>
<dbReference type="RefSeq" id="WP_188362133.1">
    <property type="nucleotide sequence ID" value="NZ_BMFG01000006.1"/>
</dbReference>